<accession>A0ABQ9YW39</accession>
<dbReference type="EMBL" id="JAOYFB010000001">
    <property type="protein sequence ID" value="KAK4004854.1"/>
    <property type="molecule type" value="Genomic_DNA"/>
</dbReference>
<sequence>MAANILCVGYEDSKHDSREHEAGLRAPPLAKASLGTEIRRDGRVAPQNLERYTTVICSQSSQVDYHLSFEVAYPNRRDSLGLAFQIIKL</sequence>
<name>A0ABQ9YW39_9CRUS</name>
<organism evidence="1 2">
    <name type="scientific">Daphnia magna</name>
    <dbReference type="NCBI Taxonomy" id="35525"/>
    <lineage>
        <taxon>Eukaryota</taxon>
        <taxon>Metazoa</taxon>
        <taxon>Ecdysozoa</taxon>
        <taxon>Arthropoda</taxon>
        <taxon>Crustacea</taxon>
        <taxon>Branchiopoda</taxon>
        <taxon>Diplostraca</taxon>
        <taxon>Cladocera</taxon>
        <taxon>Anomopoda</taxon>
        <taxon>Daphniidae</taxon>
        <taxon>Daphnia</taxon>
    </lineage>
</organism>
<reference evidence="1 2" key="1">
    <citation type="journal article" date="2023" name="Nucleic Acids Res.">
        <title>The hologenome of Daphnia magna reveals possible DNA methylation and microbiome-mediated evolution of the host genome.</title>
        <authorList>
            <person name="Chaturvedi A."/>
            <person name="Li X."/>
            <person name="Dhandapani V."/>
            <person name="Marshall H."/>
            <person name="Kissane S."/>
            <person name="Cuenca-Cambronero M."/>
            <person name="Asole G."/>
            <person name="Calvet F."/>
            <person name="Ruiz-Romero M."/>
            <person name="Marangio P."/>
            <person name="Guigo R."/>
            <person name="Rago D."/>
            <person name="Mirbahai L."/>
            <person name="Eastwood N."/>
            <person name="Colbourne J.K."/>
            <person name="Zhou J."/>
            <person name="Mallon E."/>
            <person name="Orsini L."/>
        </authorList>
    </citation>
    <scope>NUCLEOTIDE SEQUENCE [LARGE SCALE GENOMIC DNA]</scope>
    <source>
        <strain evidence="1">LRV0_1</strain>
    </source>
</reference>
<proteinExistence type="predicted"/>
<keyword evidence="2" id="KW-1185">Reference proteome</keyword>
<evidence type="ECO:0000313" key="2">
    <source>
        <dbReference type="Proteomes" id="UP001234178"/>
    </source>
</evidence>
<gene>
    <name evidence="1" type="ORF">OUZ56_006578</name>
</gene>
<comment type="caution">
    <text evidence="1">The sequence shown here is derived from an EMBL/GenBank/DDBJ whole genome shotgun (WGS) entry which is preliminary data.</text>
</comment>
<evidence type="ECO:0000313" key="1">
    <source>
        <dbReference type="EMBL" id="KAK4004854.1"/>
    </source>
</evidence>
<protein>
    <submittedName>
        <fullName evidence="1">Uncharacterized protein</fullName>
    </submittedName>
</protein>
<dbReference type="Proteomes" id="UP001234178">
    <property type="component" value="Unassembled WGS sequence"/>
</dbReference>